<sequence length="84" mass="9442">MMMSNSWSFTTGQLVAICFSLILFGVCMTMIVISIMSSIHSFIGIISYSLIATLMLMVTLGILRQSRDALKQRYAIRRRMLGSI</sequence>
<accession>W4LMU2</accession>
<evidence type="ECO:0000313" key="2">
    <source>
        <dbReference type="EMBL" id="ETW99224.1"/>
    </source>
</evidence>
<feature type="transmembrane region" description="Helical" evidence="1">
    <location>
        <begin position="12"/>
        <end position="36"/>
    </location>
</feature>
<evidence type="ECO:0000256" key="1">
    <source>
        <dbReference type="SAM" id="Phobius"/>
    </source>
</evidence>
<reference evidence="2 3" key="1">
    <citation type="journal article" date="2014" name="Nature">
        <title>An environmental bacterial taxon with a large and distinct metabolic repertoire.</title>
        <authorList>
            <person name="Wilson M.C."/>
            <person name="Mori T."/>
            <person name="Ruckert C."/>
            <person name="Uria A.R."/>
            <person name="Helf M.J."/>
            <person name="Takada K."/>
            <person name="Gernert C."/>
            <person name="Steffens U.A."/>
            <person name="Heycke N."/>
            <person name="Schmitt S."/>
            <person name="Rinke C."/>
            <person name="Helfrich E.J."/>
            <person name="Brachmann A.O."/>
            <person name="Gurgui C."/>
            <person name="Wakimoto T."/>
            <person name="Kracht M."/>
            <person name="Crusemann M."/>
            <person name="Hentschel U."/>
            <person name="Abe I."/>
            <person name="Matsunaga S."/>
            <person name="Kalinowski J."/>
            <person name="Takeyama H."/>
            <person name="Piel J."/>
        </authorList>
    </citation>
    <scope>NUCLEOTIDE SEQUENCE [LARGE SCALE GENOMIC DNA]</scope>
    <source>
        <strain evidence="3">TSY1</strain>
    </source>
</reference>
<keyword evidence="1" id="KW-0812">Transmembrane</keyword>
<gene>
    <name evidence="2" type="ORF">ETSY1_15815</name>
</gene>
<keyword evidence="1" id="KW-1133">Transmembrane helix</keyword>
<dbReference type="AlphaFoldDB" id="W4LMU2"/>
<feature type="transmembrane region" description="Helical" evidence="1">
    <location>
        <begin position="42"/>
        <end position="63"/>
    </location>
</feature>
<proteinExistence type="predicted"/>
<comment type="caution">
    <text evidence="2">The sequence shown here is derived from an EMBL/GenBank/DDBJ whole genome shotgun (WGS) entry which is preliminary data.</text>
</comment>
<keyword evidence="1" id="KW-0472">Membrane</keyword>
<keyword evidence="3" id="KW-1185">Reference proteome</keyword>
<dbReference type="HOGENOM" id="CLU_2521428_0_0_7"/>
<organism evidence="2 3">
    <name type="scientific">Entotheonella factor</name>
    <dbReference type="NCBI Taxonomy" id="1429438"/>
    <lineage>
        <taxon>Bacteria</taxon>
        <taxon>Pseudomonadati</taxon>
        <taxon>Nitrospinota/Tectimicrobiota group</taxon>
        <taxon>Candidatus Tectimicrobiota</taxon>
        <taxon>Candidatus Entotheonellia</taxon>
        <taxon>Candidatus Entotheonellales</taxon>
        <taxon>Candidatus Entotheonellaceae</taxon>
        <taxon>Candidatus Entotheonella</taxon>
    </lineage>
</organism>
<evidence type="ECO:0000313" key="3">
    <source>
        <dbReference type="Proteomes" id="UP000019141"/>
    </source>
</evidence>
<protein>
    <submittedName>
        <fullName evidence="2">Uncharacterized protein</fullName>
    </submittedName>
</protein>
<dbReference type="EMBL" id="AZHW01000470">
    <property type="protein sequence ID" value="ETW99224.1"/>
    <property type="molecule type" value="Genomic_DNA"/>
</dbReference>
<name>W4LMU2_ENTF1</name>
<dbReference type="Proteomes" id="UP000019141">
    <property type="component" value="Unassembled WGS sequence"/>
</dbReference>